<proteinExistence type="predicted"/>
<dbReference type="AlphaFoldDB" id="A0A8B7N3K8"/>
<gene>
    <name evidence="3" type="primary">LOC108665562</name>
</gene>
<name>A0A8B7N3K8_HYAAZ</name>
<feature type="compositionally biased region" description="Polar residues" evidence="1">
    <location>
        <begin position="431"/>
        <end position="447"/>
    </location>
</feature>
<dbReference type="OrthoDB" id="6361021at2759"/>
<dbReference type="Proteomes" id="UP000694843">
    <property type="component" value="Unplaced"/>
</dbReference>
<sequence length="478" mass="54132">MVKKTSFQPVKPLDSPKYADLDDISRYVHFDDFEAAARTKMLVPQPLTNSHVRLRQRVLWFAPSQPSFKHNFYGNVSFIIKWETVLQKLGPNLYLIDQAIYNARSYTRVVFTKNNYDSMLKKVDLDSEDSPMTKSWSGFRHASHCMNKVRWGPHELQIAIEVDDAIVRWLYNNCKAVANNHSLANTPSDGEHTRRDGKESKFQSYKCFKFNTAQNRECPYQWTLGECKVNIKSLLPTVHPEISHSGRGLASDLAPKKRVGGTALSPISVSALSPPYTPKTKKEVGKTADSNTSRLQPAIPSSTKQTQPQNQCQISDLDSYLQQLEIAFSLSQMQRRNEKSPTRTHRPTKKVVSLSTSHVSSTFLVPQNSTHLHSIPPPITESQLYPKTYVDFNKWFATEPANYDRETHASPPQSRTVKIQSSFGVTIPGTHHSNVPRDSTDRFSNGNDIKPLTNNHKRSPLKVFLDFICCSKKPESAA</sequence>
<protein>
    <submittedName>
        <fullName evidence="3">Uncharacterized protein LOC108665562</fullName>
    </submittedName>
</protein>
<evidence type="ECO:0000313" key="3">
    <source>
        <dbReference type="RefSeq" id="XP_018007819.1"/>
    </source>
</evidence>
<organism evidence="2 3">
    <name type="scientific">Hyalella azteca</name>
    <name type="common">Amphipod</name>
    <dbReference type="NCBI Taxonomy" id="294128"/>
    <lineage>
        <taxon>Eukaryota</taxon>
        <taxon>Metazoa</taxon>
        <taxon>Ecdysozoa</taxon>
        <taxon>Arthropoda</taxon>
        <taxon>Crustacea</taxon>
        <taxon>Multicrustacea</taxon>
        <taxon>Malacostraca</taxon>
        <taxon>Eumalacostraca</taxon>
        <taxon>Peracarida</taxon>
        <taxon>Amphipoda</taxon>
        <taxon>Senticaudata</taxon>
        <taxon>Talitrida</taxon>
        <taxon>Talitroidea</taxon>
        <taxon>Hyalellidae</taxon>
        <taxon>Hyalella</taxon>
    </lineage>
</organism>
<feature type="region of interest" description="Disordered" evidence="1">
    <location>
        <begin position="270"/>
        <end position="312"/>
    </location>
</feature>
<accession>A0A8B7N3K8</accession>
<dbReference type="GeneID" id="108665562"/>
<evidence type="ECO:0000313" key="2">
    <source>
        <dbReference type="Proteomes" id="UP000694843"/>
    </source>
</evidence>
<feature type="compositionally biased region" description="Polar residues" evidence="1">
    <location>
        <begin position="288"/>
        <end position="312"/>
    </location>
</feature>
<dbReference type="KEGG" id="hazt:108665562"/>
<reference evidence="3" key="1">
    <citation type="submission" date="2025-08" db="UniProtKB">
        <authorList>
            <consortium name="RefSeq"/>
        </authorList>
    </citation>
    <scope>IDENTIFICATION</scope>
    <source>
        <tissue evidence="3">Whole organism</tissue>
    </source>
</reference>
<dbReference type="RefSeq" id="XP_018007819.1">
    <property type="nucleotide sequence ID" value="XM_018152330.2"/>
</dbReference>
<feature type="region of interest" description="Disordered" evidence="1">
    <location>
        <begin position="425"/>
        <end position="455"/>
    </location>
</feature>
<keyword evidence="2" id="KW-1185">Reference proteome</keyword>
<feature type="region of interest" description="Disordered" evidence="1">
    <location>
        <begin position="332"/>
        <end position="353"/>
    </location>
</feature>
<evidence type="ECO:0000256" key="1">
    <source>
        <dbReference type="SAM" id="MobiDB-lite"/>
    </source>
</evidence>